<gene>
    <name evidence="1" type="ORF">LCGC14_0510110</name>
</gene>
<reference evidence="1" key="1">
    <citation type="journal article" date="2015" name="Nature">
        <title>Complex archaea that bridge the gap between prokaryotes and eukaryotes.</title>
        <authorList>
            <person name="Spang A."/>
            <person name="Saw J.H."/>
            <person name="Jorgensen S.L."/>
            <person name="Zaremba-Niedzwiedzka K."/>
            <person name="Martijn J."/>
            <person name="Lind A.E."/>
            <person name="van Eijk R."/>
            <person name="Schleper C."/>
            <person name="Guy L."/>
            <person name="Ettema T.J."/>
        </authorList>
    </citation>
    <scope>NUCLEOTIDE SEQUENCE</scope>
</reference>
<comment type="caution">
    <text evidence="1">The sequence shown here is derived from an EMBL/GenBank/DDBJ whole genome shotgun (WGS) entry which is preliminary data.</text>
</comment>
<dbReference type="EMBL" id="LAZR01000618">
    <property type="protein sequence ID" value="KKN62600.1"/>
    <property type="molecule type" value="Genomic_DNA"/>
</dbReference>
<accession>A0A0F9S1H6</accession>
<dbReference type="AlphaFoldDB" id="A0A0F9S1H6"/>
<organism evidence="1">
    <name type="scientific">marine sediment metagenome</name>
    <dbReference type="NCBI Taxonomy" id="412755"/>
    <lineage>
        <taxon>unclassified sequences</taxon>
        <taxon>metagenomes</taxon>
        <taxon>ecological metagenomes</taxon>
    </lineage>
</organism>
<protein>
    <submittedName>
        <fullName evidence="1">Uncharacterized protein</fullName>
    </submittedName>
</protein>
<name>A0A0F9S1H6_9ZZZZ</name>
<sequence length="63" mass="7011">MSNMPCECIRLLAASGYVQPNLLVPGQYFLYPIVLNPRTQRQTVGKKPVRAEYCPQCGVVLGE</sequence>
<evidence type="ECO:0000313" key="1">
    <source>
        <dbReference type="EMBL" id="KKN62600.1"/>
    </source>
</evidence>
<proteinExistence type="predicted"/>